<dbReference type="InterPro" id="IPR006558">
    <property type="entry name" value="LamG-like"/>
</dbReference>
<dbReference type="NCBIfam" id="TIGR04183">
    <property type="entry name" value="Por_Secre_tail"/>
    <property type="match status" value="1"/>
</dbReference>
<reference evidence="5 6" key="1">
    <citation type="submission" date="2018-04" db="EMBL/GenBank/DDBJ databases">
        <title>Flavobacterium sp. nov., isolated from glacier ice.</title>
        <authorList>
            <person name="Liu Q."/>
            <person name="Xin Y.-H."/>
        </authorList>
    </citation>
    <scope>NUCLEOTIDE SEQUENCE [LARGE SCALE GENOMIC DNA]</scope>
    <source>
        <strain evidence="5 6">LB2P30</strain>
    </source>
</reference>
<comment type="caution">
    <text evidence="5">The sequence shown here is derived from an EMBL/GenBank/DDBJ whole genome shotgun (WGS) entry which is preliminary data.</text>
</comment>
<dbReference type="SMART" id="SM00560">
    <property type="entry name" value="LamGL"/>
    <property type="match status" value="1"/>
</dbReference>
<dbReference type="Pfam" id="PF13385">
    <property type="entry name" value="Laminin_G_3"/>
    <property type="match status" value="1"/>
</dbReference>
<evidence type="ECO:0000313" key="5">
    <source>
        <dbReference type="EMBL" id="PWA10106.1"/>
    </source>
</evidence>
<gene>
    <name evidence="5" type="ORF">DB891_05245</name>
</gene>
<dbReference type="InterPro" id="IPR026444">
    <property type="entry name" value="Secre_tail"/>
</dbReference>
<organism evidence="5 6">
    <name type="scientific">Flavobacterium laiguense</name>
    <dbReference type="NCBI Taxonomy" id="2169409"/>
    <lineage>
        <taxon>Bacteria</taxon>
        <taxon>Pseudomonadati</taxon>
        <taxon>Bacteroidota</taxon>
        <taxon>Flavobacteriia</taxon>
        <taxon>Flavobacteriales</taxon>
        <taxon>Flavobacteriaceae</taxon>
        <taxon>Flavobacterium</taxon>
    </lineage>
</organism>
<feature type="chain" id="PRO_5015600011" description="LamG-like jellyroll fold domain-containing protein" evidence="3">
    <location>
        <begin position="20"/>
        <end position="1640"/>
    </location>
</feature>
<keyword evidence="6" id="KW-1185">Reference proteome</keyword>
<dbReference type="GO" id="GO:0004553">
    <property type="term" value="F:hydrolase activity, hydrolyzing O-glycosyl compounds"/>
    <property type="evidence" value="ECO:0007669"/>
    <property type="project" value="UniProtKB-ARBA"/>
</dbReference>
<name>A0A2U1JY11_9FLAO</name>
<dbReference type="SUPFAM" id="SSF49899">
    <property type="entry name" value="Concanavalin A-like lectins/glucanases"/>
    <property type="match status" value="1"/>
</dbReference>
<evidence type="ECO:0000256" key="2">
    <source>
        <dbReference type="ARBA" id="ARBA00023157"/>
    </source>
</evidence>
<protein>
    <recommendedName>
        <fullName evidence="4">LamG-like jellyroll fold domain-containing protein</fullName>
    </recommendedName>
</protein>
<keyword evidence="1 3" id="KW-0732">Signal</keyword>
<proteinExistence type="predicted"/>
<dbReference type="RefSeq" id="WP_116761317.1">
    <property type="nucleotide sequence ID" value="NZ_QCZH01000004.1"/>
</dbReference>
<dbReference type="EMBL" id="QCZH01000004">
    <property type="protein sequence ID" value="PWA10106.1"/>
    <property type="molecule type" value="Genomic_DNA"/>
</dbReference>
<dbReference type="GO" id="GO:0005975">
    <property type="term" value="P:carbohydrate metabolic process"/>
    <property type="evidence" value="ECO:0007669"/>
    <property type="project" value="UniProtKB-ARBA"/>
</dbReference>
<dbReference type="OrthoDB" id="9805017at2"/>
<dbReference type="Proteomes" id="UP000245618">
    <property type="component" value="Unassembled WGS sequence"/>
</dbReference>
<evidence type="ECO:0000256" key="1">
    <source>
        <dbReference type="ARBA" id="ARBA00022729"/>
    </source>
</evidence>
<evidence type="ECO:0000313" key="6">
    <source>
        <dbReference type="Proteomes" id="UP000245618"/>
    </source>
</evidence>
<dbReference type="InterPro" id="IPR013320">
    <property type="entry name" value="ConA-like_dom_sf"/>
</dbReference>
<accession>A0A2U1JY11</accession>
<evidence type="ECO:0000259" key="4">
    <source>
        <dbReference type="SMART" id="SM00560"/>
    </source>
</evidence>
<dbReference type="Pfam" id="PF18676">
    <property type="entry name" value="MBG_2"/>
    <property type="match status" value="8"/>
</dbReference>
<sequence>MKKKITLLLSLLITNLGIAQTTFFFENFETPSTTFSLNTSDLGGATSGQNSWIKNNNYNGGSGSLICMGFPFSYTINNVAPQNAQIINSPNSTYMHIISSKALSDGILCASYIEDDNFCYLSESNFLKMNTGVTTTGFTNISINFWWLCGGDTSSGELYYSINGGNTWILSSSNYNNQLAWSLASVTNPAWDNQSDLRFAFRFVNNLSNTTNLGFSIDDVKISTTMVTPLPTAYIVTGGGAYCAGGSGMPVYLSNSETGVTYQLKNGATNVGSPVSGTGAAISFGNQTTAGTYKVEATRTVGGSTATMTGNPVVTVTPLPATPTITAGGPTTFCTGGSVTLTSSSATGNVWSTSATTQSIVVTAGTTYTVAVNSGGCASASSEGTIVTVNTIPVAPAVTTPITYNQGATATPLTATGSNLLWYQAATGGSGTATVATPSTATEGNVYVYWVSQTVNGCEGSRAKINVIIAEAATPATHLNFDGVNDYVNCGNSPTLNLTGSITVESMIYINSLVNNRCIVGKDNWSANTGYSFWLSPDNKFGLRFGNRSFLSNTVVPRNEYVHLSATYNLSTKTVSIFLNGVLDRTYSNVSNPVSNSGNLYLGTPQDAVGSSSYAFNGSIDEVRIWNRALSQAEIVNNMNCELPTPTTQTGLLAYYQFNQGVGATDNAGATSLTDASANANHGTLNNFALTGAASNWVAGSPIVTGTNCPYIVPTITVTDINKTYGDVNFDLEATSNSQGVITYSIEGVNTTGTTLSGINNKTVNVGNAGSLTIRATQAADGIYASETKDITVTIGKATLTVTADTKSKVYGNADPELTYQVTLGVLKSGDVFTGSLSRNAGENVANYAISAGTVSAGANYNVSFVPANLSITPKAITITADTKSKVYGDADPALTYQVTLGVLKSGDVFTGSLSRTAGENVADYAISAGTVSAGANYNVSFVPANLSITPKAITITADTKSKVYGNADPALTYQVTLGVLKSGDVFTGSLSRSAGENVANYAISAGTVSAGANYNVSFVPANLSITPKAITITADTKSKVYGDADPALTYQVTLGVLKSGDVFTGSLSRTAGENVANYAISAGTVSAGANYTMTFLPSNLSITARAIMITADAKSKVYGGVDPVLTYQAVLVGADVLTGSLTRAAGENVGVYAISSTLTNDNYDVTFVPADLTIIKKAVTVTADAKSKVYGGVDPVLTYQAVLLGTDVLTGSLTRAAGENVGVYAISSTLTNDNYDITFVPADVTIIKVAVTVTADAKSKVYGGVDPALTYQAVLLGTDVFTGSLTRTAGENAGVYTISSTLTNDNYDITFVPADLTIIKKAVTVTADAKSKVYGDVDPALTYTVSPSLLSGGSFTGILTRAVGENVGTYAIGQGNLSAGSNYTISYNDASFVITKADQVITWNQILESGCDGGTSTALTASTTSGLPLSFASSNTNVASVSNGVLAYNNYGAATITVSQLGDINYNAAQLIVLPVLYTQPNLIRKHFDDVIFFDNSSKIFKSFSWYKDGMLVSGQTAQYFKDNGVLNGTYYAMATKVDGTVVTTCPLTFSPSVEVEYLKIAPNPVSSNSIYQLITNVDPAKLQNARVTVFNVLGALITDKVIGEKTVDMIAPSAEGIYIVKLTLASGKYFTKNLLVKN</sequence>
<dbReference type="SUPFAM" id="SSF49373">
    <property type="entry name" value="Invasin/intimin cell-adhesion fragments"/>
    <property type="match status" value="1"/>
</dbReference>
<dbReference type="Gene3D" id="2.60.120.260">
    <property type="entry name" value="Galactose-binding domain-like"/>
    <property type="match status" value="1"/>
</dbReference>
<dbReference type="InterPro" id="IPR041286">
    <property type="entry name" value="MBG_2"/>
</dbReference>
<feature type="signal peptide" evidence="3">
    <location>
        <begin position="1"/>
        <end position="19"/>
    </location>
</feature>
<keyword evidence="2" id="KW-1015">Disulfide bond</keyword>
<dbReference type="InterPro" id="IPR008964">
    <property type="entry name" value="Invasin/intimin_cell_adhesion"/>
</dbReference>
<feature type="domain" description="LamG-like jellyroll fold" evidence="4">
    <location>
        <begin position="500"/>
        <end position="633"/>
    </location>
</feature>
<evidence type="ECO:0000256" key="3">
    <source>
        <dbReference type="SAM" id="SignalP"/>
    </source>
</evidence>
<dbReference type="Gene3D" id="2.60.120.200">
    <property type="match status" value="1"/>
</dbReference>